<reference evidence="3" key="1">
    <citation type="submission" date="2021-01" db="EMBL/GenBank/DDBJ databases">
        <title>Genome public.</title>
        <authorList>
            <person name="Liu C."/>
            <person name="Sun Q."/>
        </authorList>
    </citation>
    <scope>NUCLEOTIDE SEQUENCE</scope>
    <source>
        <strain evidence="3">M6</strain>
    </source>
</reference>
<dbReference type="RefSeq" id="WP_092966429.1">
    <property type="nucleotide sequence ID" value="NZ_JAEQMG010000123.1"/>
</dbReference>
<sequence>MKYVLIALIKFYRSAISPYTRAHCKYIPTCSQYGLEAIERFGALKGGALTLWRIMRCNPFSSGGYDPVPDKKLNRK</sequence>
<keyword evidence="2" id="KW-1003">Cell membrane</keyword>
<evidence type="ECO:0000256" key="1">
    <source>
        <dbReference type="ARBA" id="ARBA00023136"/>
    </source>
</evidence>
<dbReference type="EMBL" id="JAEQMG010000123">
    <property type="protein sequence ID" value="MBK6089293.1"/>
    <property type="molecule type" value="Genomic_DNA"/>
</dbReference>
<dbReference type="AlphaFoldDB" id="A0A934WST5"/>
<dbReference type="SMART" id="SM01234">
    <property type="entry name" value="Haemolytic"/>
    <property type="match status" value="1"/>
</dbReference>
<evidence type="ECO:0000256" key="2">
    <source>
        <dbReference type="HAMAP-Rule" id="MF_00386"/>
    </source>
</evidence>
<comment type="subcellular location">
    <subcellularLocation>
        <location evidence="2">Cell membrane</location>
        <topology evidence="2">Peripheral membrane protein</topology>
        <orientation evidence="2">Cytoplasmic side</orientation>
    </subcellularLocation>
</comment>
<dbReference type="GO" id="GO:0005886">
    <property type="term" value="C:plasma membrane"/>
    <property type="evidence" value="ECO:0007669"/>
    <property type="project" value="UniProtKB-SubCell"/>
</dbReference>
<dbReference type="Proteomes" id="UP000633365">
    <property type="component" value="Unassembled WGS sequence"/>
</dbReference>
<gene>
    <name evidence="3" type="primary">yidD</name>
    <name evidence="3" type="ORF">JKK62_11690</name>
</gene>
<dbReference type="PANTHER" id="PTHR33383">
    <property type="entry name" value="MEMBRANE PROTEIN INSERTION EFFICIENCY FACTOR-RELATED"/>
    <property type="match status" value="1"/>
</dbReference>
<dbReference type="PANTHER" id="PTHR33383:SF1">
    <property type="entry name" value="MEMBRANE PROTEIN INSERTION EFFICIENCY FACTOR-RELATED"/>
    <property type="match status" value="1"/>
</dbReference>
<comment type="function">
    <text evidence="2">Could be involved in insertion of integral membrane proteins into the membrane.</text>
</comment>
<accession>A0A934WST5</accession>
<evidence type="ECO:0000313" key="3">
    <source>
        <dbReference type="EMBL" id="MBK6089293.1"/>
    </source>
</evidence>
<dbReference type="InterPro" id="IPR002696">
    <property type="entry name" value="Membr_insert_effic_factor_YidD"/>
</dbReference>
<evidence type="ECO:0000313" key="4">
    <source>
        <dbReference type="Proteomes" id="UP000633365"/>
    </source>
</evidence>
<proteinExistence type="inferred from homology"/>
<comment type="similarity">
    <text evidence="2">Belongs to the UPF0161 family.</text>
</comment>
<organism evidence="3 4">
    <name type="scientific">Ruminococcus difficilis</name>
    <dbReference type="NCBI Taxonomy" id="2763069"/>
    <lineage>
        <taxon>Bacteria</taxon>
        <taxon>Bacillati</taxon>
        <taxon>Bacillota</taxon>
        <taxon>Clostridia</taxon>
        <taxon>Eubacteriales</taxon>
        <taxon>Oscillospiraceae</taxon>
        <taxon>Ruminococcus</taxon>
    </lineage>
</organism>
<keyword evidence="1 2" id="KW-0472">Membrane</keyword>
<dbReference type="NCBIfam" id="TIGR00278">
    <property type="entry name" value="membrane protein insertion efficiency factor YidD"/>
    <property type="match status" value="1"/>
</dbReference>
<name>A0A934WST5_9FIRM</name>
<dbReference type="Pfam" id="PF01809">
    <property type="entry name" value="YidD"/>
    <property type="match status" value="1"/>
</dbReference>
<comment type="caution">
    <text evidence="3">The sequence shown here is derived from an EMBL/GenBank/DDBJ whole genome shotgun (WGS) entry which is preliminary data.</text>
</comment>
<dbReference type="HAMAP" id="MF_00386">
    <property type="entry name" value="UPF0161_YidD"/>
    <property type="match status" value="1"/>
</dbReference>
<keyword evidence="4" id="KW-1185">Reference proteome</keyword>
<protein>
    <recommendedName>
        <fullName evidence="2">Putative membrane protein insertion efficiency factor</fullName>
    </recommendedName>
</protein>